<comment type="caution">
    <text evidence="5">The sequence shown here is derived from an EMBL/GenBank/DDBJ whole genome shotgun (WGS) entry which is preliminary data.</text>
</comment>
<dbReference type="CDD" id="cd01949">
    <property type="entry name" value="GGDEF"/>
    <property type="match status" value="1"/>
</dbReference>
<dbReference type="SUPFAM" id="SSF55785">
    <property type="entry name" value="PYP-like sensor domain (PAS domain)"/>
    <property type="match status" value="1"/>
</dbReference>
<sequence>MGGLAGHRRFNKSYSSKEIGLIALRITYRSQEPLRVPKPLRPAAYRLFVWLAAAVLFVAAGLPARAAPPAEDGAALPVARIAILSFRSKEITLARWQPLIDHLNAEIPRVRFEQHAYSNREMDAAVARGEVDFVFVQPSHYVVLTYTHRLSSPLATLVNREGGEAVSMFGGVIFSRAERADIEGLTDLRGKTVATPDISGLGGFQMQAYELLQHGLRPFRDYQVLETDQPQDRVVEAVLSGRADAGFVRTGLLEAMQAAGKLEAGAVKVVAARRHQQFPFPSSTALYPEWPFAAMTHVDRDLARQVASTLLSIPHDGDLARQMRISGFTIPGDYRSIDHLLRDLRLPPFDQLPEFTLAEVWKRWQSAWLSLIAAIASLLLFSVIRLLGRNRELLAIQHRLEDSAREIARLGQAVEQSPESIIITDLDGNILYVNRAFETSTGYTAKEVIGLNPRIFKSPRTAPEVHAGLWATLSGGGIWQGELANLRRDGSEFQESAIISPIKDADGRVFGYLAVKQDITARKEAEERIHRLAYYDSLTGLPNRGRLNELLAHCLAATPRIDHGDALLLVNIDRFKLINDARGHQLGDALLTALGRRLDERVGEAGSVARMGADEYAILLPQLGADEAATAAAARQWADRLIASVAQPLHIDDEAITVTFSIGVATFPDPADSTTADVLRRADTALHRAKDGGGNQVAVFESHMGEAIAQSFRIEAELRHALAHGELQLHLQPQTLPDGTLSGAEVLVRWQHPLEGPIPPGRFIPVAEQSDLIVELSAFIFREACLLLARLQAAGVDLRLSVNLSPRHFRKHSFIPWLKGLLADTGADPHRLTLEVTEGLFIDNLSETAARMDELCALGIHFSIDDFGTGYSSLAYLKRLPIRELKIDKGFIQDAPSDPDDAALVDAILAVAQNLHLEVVAEGIETPEQATFLSTRGRIIRQGYLFGRPEPAELWLQRWTTPPL</sequence>
<evidence type="ECO:0000259" key="3">
    <source>
        <dbReference type="PROSITE" id="PS50883"/>
    </source>
</evidence>
<dbReference type="Gene3D" id="3.30.450.20">
    <property type="entry name" value="PAS domain"/>
    <property type="match status" value="1"/>
</dbReference>
<keyword evidence="6" id="KW-1185">Reference proteome</keyword>
<dbReference type="SMART" id="SM00091">
    <property type="entry name" value="PAS"/>
    <property type="match status" value="1"/>
</dbReference>
<reference evidence="5 6" key="2">
    <citation type="submission" date="2018-04" db="EMBL/GenBank/DDBJ databases">
        <title>Thauera lacus sp. nov., isolated from an saline lake in Inner Mongolia, China.</title>
        <authorList>
            <person name="Liang Q.-Y."/>
        </authorList>
    </citation>
    <scope>NUCLEOTIDE SEQUENCE [LARGE SCALE GENOMIC DNA]</scope>
    <source>
        <strain evidence="5 6">D20</strain>
    </source>
</reference>
<accession>A0A2T4IC38</accession>
<feature type="domain" description="PAS" evidence="1">
    <location>
        <begin position="406"/>
        <end position="450"/>
    </location>
</feature>
<dbReference type="OrthoDB" id="9813903at2"/>
<dbReference type="InterPro" id="IPR029787">
    <property type="entry name" value="Nucleotide_cyclase"/>
</dbReference>
<dbReference type="Proteomes" id="UP000241193">
    <property type="component" value="Unassembled WGS sequence"/>
</dbReference>
<dbReference type="Pfam" id="PF12974">
    <property type="entry name" value="Phosphonate-bd"/>
    <property type="match status" value="1"/>
</dbReference>
<feature type="domain" description="EAL" evidence="3">
    <location>
        <begin position="711"/>
        <end position="963"/>
    </location>
</feature>
<protein>
    <recommendedName>
        <fullName evidence="7">Diguanylate cyclase/phosphodiesterase with PAS/PAC sensor(S)</fullName>
    </recommendedName>
</protein>
<name>A0A2T4IC38_9RHOO</name>
<dbReference type="SUPFAM" id="SSF141868">
    <property type="entry name" value="EAL domain-like"/>
    <property type="match status" value="1"/>
</dbReference>
<dbReference type="InterPro" id="IPR052155">
    <property type="entry name" value="Biofilm_reg_signaling"/>
</dbReference>
<proteinExistence type="predicted"/>
<dbReference type="Gene3D" id="3.20.20.450">
    <property type="entry name" value="EAL domain"/>
    <property type="match status" value="1"/>
</dbReference>
<dbReference type="InterPro" id="IPR000700">
    <property type="entry name" value="PAS-assoc_C"/>
</dbReference>
<dbReference type="Pfam" id="PF13426">
    <property type="entry name" value="PAS_9"/>
    <property type="match status" value="1"/>
</dbReference>
<evidence type="ECO:0000313" key="6">
    <source>
        <dbReference type="Proteomes" id="UP000241193"/>
    </source>
</evidence>
<dbReference type="InterPro" id="IPR001610">
    <property type="entry name" value="PAC"/>
</dbReference>
<feature type="domain" description="PAC" evidence="2">
    <location>
        <begin position="479"/>
        <end position="531"/>
    </location>
</feature>
<dbReference type="Pfam" id="PF00563">
    <property type="entry name" value="EAL"/>
    <property type="match status" value="1"/>
</dbReference>
<dbReference type="SMART" id="SM00267">
    <property type="entry name" value="GGDEF"/>
    <property type="match status" value="1"/>
</dbReference>
<dbReference type="PROSITE" id="PS50883">
    <property type="entry name" value="EAL"/>
    <property type="match status" value="1"/>
</dbReference>
<dbReference type="NCBIfam" id="TIGR00229">
    <property type="entry name" value="sensory_box"/>
    <property type="match status" value="1"/>
</dbReference>
<dbReference type="InterPro" id="IPR001633">
    <property type="entry name" value="EAL_dom"/>
</dbReference>
<dbReference type="InterPro" id="IPR035965">
    <property type="entry name" value="PAS-like_dom_sf"/>
</dbReference>
<dbReference type="SUPFAM" id="SSF55073">
    <property type="entry name" value="Nucleotide cyclase"/>
    <property type="match status" value="1"/>
</dbReference>
<organism evidence="5 6">
    <name type="scientific">Pseudothauera lacus</name>
    <dbReference type="NCBI Taxonomy" id="2136175"/>
    <lineage>
        <taxon>Bacteria</taxon>
        <taxon>Pseudomonadati</taxon>
        <taxon>Pseudomonadota</taxon>
        <taxon>Betaproteobacteria</taxon>
        <taxon>Rhodocyclales</taxon>
        <taxon>Zoogloeaceae</taxon>
        <taxon>Pseudothauera</taxon>
    </lineage>
</organism>
<dbReference type="PANTHER" id="PTHR44757">
    <property type="entry name" value="DIGUANYLATE CYCLASE DGCP"/>
    <property type="match status" value="1"/>
</dbReference>
<dbReference type="PANTHER" id="PTHR44757:SF2">
    <property type="entry name" value="BIOFILM ARCHITECTURE MAINTENANCE PROTEIN MBAA"/>
    <property type="match status" value="1"/>
</dbReference>
<dbReference type="CDD" id="cd00130">
    <property type="entry name" value="PAS"/>
    <property type="match status" value="1"/>
</dbReference>
<dbReference type="PROSITE" id="PS50112">
    <property type="entry name" value="PAS"/>
    <property type="match status" value="1"/>
</dbReference>
<dbReference type="InterPro" id="IPR043128">
    <property type="entry name" value="Rev_trsase/Diguanyl_cyclase"/>
</dbReference>
<dbReference type="Gene3D" id="3.30.70.270">
    <property type="match status" value="1"/>
</dbReference>
<dbReference type="InterPro" id="IPR000014">
    <property type="entry name" value="PAS"/>
</dbReference>
<dbReference type="Gene3D" id="3.40.190.10">
    <property type="entry name" value="Periplasmic binding protein-like II"/>
    <property type="match status" value="2"/>
</dbReference>
<dbReference type="SMART" id="SM00086">
    <property type="entry name" value="PAC"/>
    <property type="match status" value="1"/>
</dbReference>
<feature type="domain" description="GGDEF" evidence="4">
    <location>
        <begin position="563"/>
        <end position="702"/>
    </location>
</feature>
<dbReference type="InterPro" id="IPR000160">
    <property type="entry name" value="GGDEF_dom"/>
</dbReference>
<evidence type="ECO:0000259" key="4">
    <source>
        <dbReference type="PROSITE" id="PS50887"/>
    </source>
</evidence>
<dbReference type="PROSITE" id="PS50113">
    <property type="entry name" value="PAC"/>
    <property type="match status" value="1"/>
</dbReference>
<dbReference type="SUPFAM" id="SSF53850">
    <property type="entry name" value="Periplasmic binding protein-like II"/>
    <property type="match status" value="1"/>
</dbReference>
<dbReference type="NCBIfam" id="TIGR00254">
    <property type="entry name" value="GGDEF"/>
    <property type="match status" value="1"/>
</dbReference>
<dbReference type="InterPro" id="IPR035919">
    <property type="entry name" value="EAL_sf"/>
</dbReference>
<evidence type="ECO:0000259" key="1">
    <source>
        <dbReference type="PROSITE" id="PS50112"/>
    </source>
</evidence>
<evidence type="ECO:0000313" key="5">
    <source>
        <dbReference type="EMBL" id="PTD95345.1"/>
    </source>
</evidence>
<dbReference type="SMART" id="SM00052">
    <property type="entry name" value="EAL"/>
    <property type="match status" value="1"/>
</dbReference>
<dbReference type="AlphaFoldDB" id="A0A2T4IC38"/>
<dbReference type="PROSITE" id="PS50887">
    <property type="entry name" value="GGDEF"/>
    <property type="match status" value="1"/>
</dbReference>
<dbReference type="CDD" id="cd01948">
    <property type="entry name" value="EAL"/>
    <property type="match status" value="1"/>
</dbReference>
<dbReference type="EMBL" id="PZKC01000014">
    <property type="protein sequence ID" value="PTD95345.1"/>
    <property type="molecule type" value="Genomic_DNA"/>
</dbReference>
<dbReference type="Pfam" id="PF00990">
    <property type="entry name" value="GGDEF"/>
    <property type="match status" value="1"/>
</dbReference>
<reference evidence="5 6" key="1">
    <citation type="submission" date="2018-03" db="EMBL/GenBank/DDBJ databases">
        <authorList>
            <person name="Keele B.F."/>
        </authorList>
    </citation>
    <scope>NUCLEOTIDE SEQUENCE [LARGE SCALE GENOMIC DNA]</scope>
    <source>
        <strain evidence="5 6">D20</strain>
    </source>
</reference>
<evidence type="ECO:0000259" key="2">
    <source>
        <dbReference type="PROSITE" id="PS50113"/>
    </source>
</evidence>
<evidence type="ECO:0008006" key="7">
    <source>
        <dbReference type="Google" id="ProtNLM"/>
    </source>
</evidence>
<gene>
    <name evidence="5" type="ORF">C8261_15130</name>
</gene>